<dbReference type="PANTHER" id="PTHR24304:SF2">
    <property type="entry name" value="24-HYDROXYCHOLESTEROL 7-ALPHA-HYDROXYLASE"/>
    <property type="match status" value="1"/>
</dbReference>
<evidence type="ECO:0000256" key="3">
    <source>
        <dbReference type="ARBA" id="ARBA00022723"/>
    </source>
</evidence>
<dbReference type="EMBL" id="BQMJ01000027">
    <property type="protein sequence ID" value="GJQ11775.1"/>
    <property type="molecule type" value="Genomic_DNA"/>
</dbReference>
<evidence type="ECO:0000256" key="5">
    <source>
        <dbReference type="PIRSR" id="PIRSR602403-1"/>
    </source>
</evidence>
<reference evidence="6" key="1">
    <citation type="journal article" date="2022" name="Proc. Natl. Acad. Sci. U.S.A.">
        <title>Life cycle and functional genomics of the unicellular red alga Galdieria for elucidating algal and plant evolution and industrial use.</title>
        <authorList>
            <person name="Hirooka S."/>
            <person name="Itabashi T."/>
            <person name="Ichinose T.M."/>
            <person name="Onuma R."/>
            <person name="Fujiwara T."/>
            <person name="Yamashita S."/>
            <person name="Jong L.W."/>
            <person name="Tomita R."/>
            <person name="Iwane A.H."/>
            <person name="Miyagishima S.Y."/>
        </authorList>
    </citation>
    <scope>NUCLEOTIDE SEQUENCE</scope>
    <source>
        <strain evidence="6">NBRC 102759</strain>
    </source>
</reference>
<dbReference type="InterPro" id="IPR050529">
    <property type="entry name" value="CYP450_sterol_14alpha_dmase"/>
</dbReference>
<keyword evidence="7" id="KW-1185">Reference proteome</keyword>
<dbReference type="PRINTS" id="PR00465">
    <property type="entry name" value="EP450IV"/>
</dbReference>
<dbReference type="GO" id="GO:0004497">
    <property type="term" value="F:monooxygenase activity"/>
    <property type="evidence" value="ECO:0007669"/>
    <property type="project" value="InterPro"/>
</dbReference>
<name>A0A9C7PWN9_9RHOD</name>
<dbReference type="InterPro" id="IPR036396">
    <property type="entry name" value="Cyt_P450_sf"/>
</dbReference>
<evidence type="ECO:0000256" key="1">
    <source>
        <dbReference type="ARBA" id="ARBA00010617"/>
    </source>
</evidence>
<organism evidence="6 7">
    <name type="scientific">Galdieria partita</name>
    <dbReference type="NCBI Taxonomy" id="83374"/>
    <lineage>
        <taxon>Eukaryota</taxon>
        <taxon>Rhodophyta</taxon>
        <taxon>Bangiophyceae</taxon>
        <taxon>Galdieriales</taxon>
        <taxon>Galdieriaceae</taxon>
        <taxon>Galdieria</taxon>
    </lineage>
</organism>
<evidence type="ECO:0000256" key="4">
    <source>
        <dbReference type="ARBA" id="ARBA00023004"/>
    </source>
</evidence>
<accession>A0A9C7PWN9</accession>
<dbReference type="InterPro" id="IPR001128">
    <property type="entry name" value="Cyt_P450"/>
</dbReference>
<dbReference type="GO" id="GO:0020037">
    <property type="term" value="F:heme binding"/>
    <property type="evidence" value="ECO:0007669"/>
    <property type="project" value="InterPro"/>
</dbReference>
<dbReference type="SUPFAM" id="SSF48264">
    <property type="entry name" value="Cytochrome P450"/>
    <property type="match status" value="1"/>
</dbReference>
<comment type="caution">
    <text evidence="6">The sequence shown here is derived from an EMBL/GenBank/DDBJ whole genome shotgun (WGS) entry which is preliminary data.</text>
</comment>
<dbReference type="OrthoDB" id="6692864at2759"/>
<evidence type="ECO:0000313" key="6">
    <source>
        <dbReference type="EMBL" id="GJQ11775.1"/>
    </source>
</evidence>
<protein>
    <recommendedName>
        <fullName evidence="8">Cytochrome P450</fullName>
    </recommendedName>
</protein>
<dbReference type="PANTHER" id="PTHR24304">
    <property type="entry name" value="CYTOCHROME P450 FAMILY 7"/>
    <property type="match status" value="1"/>
</dbReference>
<dbReference type="GO" id="GO:0016705">
    <property type="term" value="F:oxidoreductase activity, acting on paired donors, with incorporation or reduction of molecular oxygen"/>
    <property type="evidence" value="ECO:0007669"/>
    <property type="project" value="InterPro"/>
</dbReference>
<dbReference type="Gene3D" id="1.10.630.10">
    <property type="entry name" value="Cytochrome P450"/>
    <property type="match status" value="1"/>
</dbReference>
<gene>
    <name evidence="6" type="ORF">GpartN1_g3566.t1</name>
</gene>
<comment type="cofactor">
    <cofactor evidence="5">
        <name>heme</name>
        <dbReference type="ChEBI" id="CHEBI:30413"/>
    </cofactor>
</comment>
<dbReference type="AlphaFoldDB" id="A0A9C7PWN9"/>
<keyword evidence="4 5" id="KW-0408">Iron</keyword>
<comment type="similarity">
    <text evidence="1">Belongs to the cytochrome P450 family.</text>
</comment>
<evidence type="ECO:0000313" key="7">
    <source>
        <dbReference type="Proteomes" id="UP001061958"/>
    </source>
</evidence>
<keyword evidence="2 5" id="KW-0349">Heme</keyword>
<dbReference type="GO" id="GO:0005506">
    <property type="term" value="F:iron ion binding"/>
    <property type="evidence" value="ECO:0007669"/>
    <property type="project" value="InterPro"/>
</dbReference>
<dbReference type="Proteomes" id="UP001061958">
    <property type="component" value="Unassembled WGS sequence"/>
</dbReference>
<reference evidence="6" key="2">
    <citation type="submission" date="2022-01" db="EMBL/GenBank/DDBJ databases">
        <authorList>
            <person name="Hirooka S."/>
            <person name="Miyagishima S.Y."/>
        </authorList>
    </citation>
    <scope>NUCLEOTIDE SEQUENCE</scope>
    <source>
        <strain evidence="6">NBRC 102759</strain>
    </source>
</reference>
<feature type="binding site" description="axial binding residue" evidence="5">
    <location>
        <position position="411"/>
    </location>
    <ligand>
        <name>heme</name>
        <dbReference type="ChEBI" id="CHEBI:30413"/>
    </ligand>
    <ligandPart>
        <name>Fe</name>
        <dbReference type="ChEBI" id="CHEBI:18248"/>
    </ligandPart>
</feature>
<proteinExistence type="inferred from homology"/>
<evidence type="ECO:0000256" key="2">
    <source>
        <dbReference type="ARBA" id="ARBA00022617"/>
    </source>
</evidence>
<dbReference type="Pfam" id="PF00067">
    <property type="entry name" value="p450"/>
    <property type="match status" value="2"/>
</dbReference>
<evidence type="ECO:0008006" key="8">
    <source>
        <dbReference type="Google" id="ProtNLM"/>
    </source>
</evidence>
<keyword evidence="3 5" id="KW-0479">Metal-binding</keyword>
<sequence length="474" mass="53762">MSFGLFVLFILLLFVIYLVRHNGWLGSKAGHPYPPICKGLPLIGSALEFGKNPLKFLQACRQRYGDVFTVLLPGRRMTFIFAPAQELRQSFFNGSPSLISFTAGVEPFTCRIFGMSKKDFSLAHRSLLTALRSELGAKHIPQLAQKLINQYLLSFRTVWGKESEGDAYHLLTKTLSDASLRVIFGDEFANASPSLFKDFVDFDDWFELAATPMLPHFLLRPFVTSRKRLLETISQNWKYAKNAPIYKLTEAYGNDGNVPSLLLTALWATWSNASSASFWTLIHILADEKVKVKVLAEVEQTCPLLLSSKTELSVEWIFSHLPFTAYCVSETLRLCASVVDIRKVLEPMQFREFTIRKGDYLCISPAASHRETTVFPKSEDFVPDRFQKLGTHPNALFDKDLFTFGGGFYKCPGQLFAMVEIVLLTALVFYLYDVQLVDPIPKMKESQAVGIKRPSCSCRIYYLWKRRLAGMEVI</sequence>
<dbReference type="InterPro" id="IPR002403">
    <property type="entry name" value="Cyt_P450_E_grp-IV"/>
</dbReference>